<evidence type="ECO:0000313" key="1">
    <source>
        <dbReference type="EMBL" id="CAG7831361.1"/>
    </source>
</evidence>
<evidence type="ECO:0000313" key="2">
    <source>
        <dbReference type="Proteomes" id="UP000708208"/>
    </source>
</evidence>
<dbReference type="PANTHER" id="PTHR47412">
    <property type="entry name" value="FI01434P-RELATED"/>
    <property type="match status" value="1"/>
</dbReference>
<comment type="caution">
    <text evidence="1">The sequence shown here is derived from an EMBL/GenBank/DDBJ whole genome shotgun (WGS) entry which is preliminary data.</text>
</comment>
<proteinExistence type="predicted"/>
<keyword evidence="2" id="KW-1185">Reference proteome</keyword>
<reference evidence="1" key="1">
    <citation type="submission" date="2021-06" db="EMBL/GenBank/DDBJ databases">
        <authorList>
            <person name="Hodson N. C."/>
            <person name="Mongue J. A."/>
            <person name="Jaron S. K."/>
        </authorList>
    </citation>
    <scope>NUCLEOTIDE SEQUENCE</scope>
</reference>
<organism evidence="1 2">
    <name type="scientific">Allacma fusca</name>
    <dbReference type="NCBI Taxonomy" id="39272"/>
    <lineage>
        <taxon>Eukaryota</taxon>
        <taxon>Metazoa</taxon>
        <taxon>Ecdysozoa</taxon>
        <taxon>Arthropoda</taxon>
        <taxon>Hexapoda</taxon>
        <taxon>Collembola</taxon>
        <taxon>Symphypleona</taxon>
        <taxon>Sminthuridae</taxon>
        <taxon>Allacma</taxon>
    </lineage>
</organism>
<gene>
    <name evidence="1" type="ORF">AFUS01_LOCUS41108</name>
</gene>
<dbReference type="Pfam" id="PF13896">
    <property type="entry name" value="Glyco_transf_49"/>
    <property type="match status" value="1"/>
</dbReference>
<sequence length="78" mass="9362">RFTWEGRYNKRIQVYTMCVLRYEFHVLNHAFVVHRPGIKRARKKFTDSALVNNTINKMLHAYVPEITALYGYRSLCRV</sequence>
<dbReference type="AlphaFoldDB" id="A0A8J2Q2X2"/>
<dbReference type="OrthoDB" id="9974378at2759"/>
<name>A0A8J2Q2X2_9HEXA</name>
<dbReference type="EMBL" id="CAJVCH010560143">
    <property type="protein sequence ID" value="CAG7831361.1"/>
    <property type="molecule type" value="Genomic_DNA"/>
</dbReference>
<protein>
    <submittedName>
        <fullName evidence="1">Uncharacterized protein</fullName>
    </submittedName>
</protein>
<dbReference type="PANTHER" id="PTHR47412:SF1">
    <property type="entry name" value="FI01434P-RELATED"/>
    <property type="match status" value="1"/>
</dbReference>
<feature type="non-terminal residue" evidence="1">
    <location>
        <position position="78"/>
    </location>
</feature>
<accession>A0A8J2Q2X2</accession>
<dbReference type="Proteomes" id="UP000708208">
    <property type="component" value="Unassembled WGS sequence"/>
</dbReference>